<reference evidence="2" key="2">
    <citation type="submission" date="2018-04" db="EMBL/GenBank/DDBJ databases">
        <title>OnivRS2 (Oryza nivara Reference Sequence Version 2).</title>
        <authorList>
            <person name="Zhang J."/>
            <person name="Kudrna D."/>
            <person name="Lee S."/>
            <person name="Talag J."/>
            <person name="Rajasekar S."/>
            <person name="Welchert J."/>
            <person name="Hsing Y.-I."/>
            <person name="Wing R.A."/>
        </authorList>
    </citation>
    <scope>NUCLEOTIDE SEQUENCE [LARGE SCALE GENOMIC DNA]</scope>
    <source>
        <strain evidence="2">SL10</strain>
    </source>
</reference>
<accession>A0A0E0IL43</accession>
<evidence type="ECO:0000313" key="2">
    <source>
        <dbReference type="EnsemblPlants" id="ONIVA09G14110.1"/>
    </source>
</evidence>
<reference evidence="2" key="1">
    <citation type="submission" date="2015-04" db="UniProtKB">
        <authorList>
            <consortium name="EnsemblPlants"/>
        </authorList>
    </citation>
    <scope>IDENTIFICATION</scope>
    <source>
        <strain evidence="2">SL10</strain>
    </source>
</reference>
<dbReference type="HOGENOM" id="CLU_2762178_0_0_1"/>
<feature type="region of interest" description="Disordered" evidence="1">
    <location>
        <begin position="44"/>
        <end position="70"/>
    </location>
</feature>
<evidence type="ECO:0000313" key="3">
    <source>
        <dbReference type="Proteomes" id="UP000006591"/>
    </source>
</evidence>
<keyword evidence="3" id="KW-1185">Reference proteome</keyword>
<dbReference type="EnsemblPlants" id="ONIVA09G14110.1">
    <property type="protein sequence ID" value="ONIVA09G14110.1"/>
    <property type="gene ID" value="ONIVA09G14110"/>
</dbReference>
<dbReference type="Gramene" id="ONIVA09G14110.1">
    <property type="protein sequence ID" value="ONIVA09G14110.1"/>
    <property type="gene ID" value="ONIVA09G14110"/>
</dbReference>
<evidence type="ECO:0000256" key="1">
    <source>
        <dbReference type="SAM" id="MobiDB-lite"/>
    </source>
</evidence>
<protein>
    <submittedName>
        <fullName evidence="2">Uncharacterized protein</fullName>
    </submittedName>
</protein>
<organism evidence="2">
    <name type="scientific">Oryza nivara</name>
    <name type="common">Indian wild rice</name>
    <name type="synonym">Oryza sativa f. spontanea</name>
    <dbReference type="NCBI Taxonomy" id="4536"/>
    <lineage>
        <taxon>Eukaryota</taxon>
        <taxon>Viridiplantae</taxon>
        <taxon>Streptophyta</taxon>
        <taxon>Embryophyta</taxon>
        <taxon>Tracheophyta</taxon>
        <taxon>Spermatophyta</taxon>
        <taxon>Magnoliopsida</taxon>
        <taxon>Liliopsida</taxon>
        <taxon>Poales</taxon>
        <taxon>Poaceae</taxon>
        <taxon>BOP clade</taxon>
        <taxon>Oryzoideae</taxon>
        <taxon>Oryzeae</taxon>
        <taxon>Oryzinae</taxon>
        <taxon>Oryza</taxon>
    </lineage>
</organism>
<dbReference type="AlphaFoldDB" id="A0A0E0IL43"/>
<name>A0A0E0IL43_ORYNI</name>
<proteinExistence type="predicted"/>
<dbReference type="Proteomes" id="UP000006591">
    <property type="component" value="Chromosome 9"/>
</dbReference>
<sequence>MVGWMRQPRCGGSRTRVDAMAPRWENRLDTAAPGKLRCNHDAAEWKRSGQHRRTPYWPSGRSLARAPHFH</sequence>